<evidence type="ECO:0000313" key="13">
    <source>
        <dbReference type="Proteomes" id="UP001205998"/>
    </source>
</evidence>
<dbReference type="SMART" id="SM00060">
    <property type="entry name" value="FN3"/>
    <property type="match status" value="3"/>
</dbReference>
<dbReference type="EMBL" id="MU558737">
    <property type="protein sequence ID" value="KAI5614236.1"/>
    <property type="molecule type" value="Genomic_DNA"/>
</dbReference>
<dbReference type="Pfam" id="PF00041">
    <property type="entry name" value="fn3"/>
    <property type="match status" value="1"/>
</dbReference>
<dbReference type="PANTHER" id="PTHR48423:SF1">
    <property type="entry name" value="INTERLEUKIN-27 RECEPTOR SUBUNIT ALPHA"/>
    <property type="match status" value="1"/>
</dbReference>
<evidence type="ECO:0000313" key="12">
    <source>
        <dbReference type="EMBL" id="KAI5614236.1"/>
    </source>
</evidence>
<dbReference type="PROSITE" id="PS50853">
    <property type="entry name" value="FN3"/>
    <property type="match status" value="1"/>
</dbReference>
<gene>
    <name evidence="12" type="ORF">C0J50_3555</name>
</gene>
<proteinExistence type="inferred from homology"/>
<feature type="domain" description="Fibronectin type-III" evidence="11">
    <location>
        <begin position="483"/>
        <end position="576"/>
    </location>
</feature>
<evidence type="ECO:0000256" key="4">
    <source>
        <dbReference type="ARBA" id="ARBA00022729"/>
    </source>
</evidence>
<sequence>GQEVCEIFPRNPVVLYGSDVTLFLRAQSSSECRSKTPFRPSRIFWTLDERKIDDRFYNFNSTFASVSILNVSVERGKVECFLNDTPPVLLQHTFILTYPVLSSPTNVSCFGKMGVSPPWPLLTCMWDHDQYITDVNYTVHFRQNKDYHTCPSKEKNCTFEDVNVLFPDPFHINVSAQNSYGYLVHSNEVTYSSVWNIVKMDPPDVVNVEPLPTGLRVIWRLKQRYWPKPAECEIRLREKDSHTEIIVKHNNSDKIGTKELTSVTPCTNYTVSVRSKDQSIVWSSWSRDVPVLSYLNVSSLKFHLWRSKSVLGDRGKRTVLLMWKGVPPSCKAIDEYCVSCHSLSFHKCFGPYENNMFITLDKHPHRITVAAFHNKTSLNKASIEVPAMEQELDLPPLKNISVFVQHGGIHITWEKPSLPVNGYLIVWNSTAQNHMWQQTPNSSFTLKGEPSTLYTISLSPLYKDGPGNQIILHNCNQEQNLSKVSDVQVMRVSDKHAEIHWVPMLPIQCCAFILNYTVFYKVSNKPKTRNVTVGPNQHHVILENLQAQTEYSVYVMARTVAASSESGTTIFSTKPSKFILIGLITCSVGLVLLSLLAVTVQQKFLSKKIPDPRFSSLSMWPSDNCRKPWNLFSVAGSRDTEKILPCHVDSDIICVSRTSKKDIATLKALANIKNIITHEIISQPETTPLAAGLSKGQTPNVGKEQKVYPVKSVDLQPPGICPLPPVQSLYRQQTPLSSPIESPSKTLWSDETETLLTPKLKNTAYFTSYVTLDMFEPMKQPSK</sequence>
<evidence type="ECO:0000256" key="3">
    <source>
        <dbReference type="ARBA" id="ARBA00022692"/>
    </source>
</evidence>
<dbReference type="InterPro" id="IPR013783">
    <property type="entry name" value="Ig-like_fold"/>
</dbReference>
<organism evidence="12 13">
    <name type="scientific">Silurus asotus</name>
    <name type="common">Amur catfish</name>
    <name type="synonym">Parasilurus asotus</name>
    <dbReference type="NCBI Taxonomy" id="30991"/>
    <lineage>
        <taxon>Eukaryota</taxon>
        <taxon>Metazoa</taxon>
        <taxon>Chordata</taxon>
        <taxon>Craniata</taxon>
        <taxon>Vertebrata</taxon>
        <taxon>Euteleostomi</taxon>
        <taxon>Actinopterygii</taxon>
        <taxon>Neopterygii</taxon>
        <taxon>Teleostei</taxon>
        <taxon>Ostariophysi</taxon>
        <taxon>Siluriformes</taxon>
        <taxon>Siluridae</taxon>
        <taxon>Silurus</taxon>
    </lineage>
</organism>
<dbReference type="PANTHER" id="PTHR48423">
    <property type="entry name" value="INTERLEUKIN-27 RECEPTOR SUBUNIT ALPHA"/>
    <property type="match status" value="1"/>
</dbReference>
<comment type="subcellular location">
    <subcellularLocation>
        <location evidence="1">Membrane</location>
        <topology evidence="1">Single-pass type I membrane protein</topology>
    </subcellularLocation>
</comment>
<evidence type="ECO:0000256" key="1">
    <source>
        <dbReference type="ARBA" id="ARBA00004479"/>
    </source>
</evidence>
<evidence type="ECO:0000256" key="10">
    <source>
        <dbReference type="SAM" id="Phobius"/>
    </source>
</evidence>
<dbReference type="InterPro" id="IPR052672">
    <property type="entry name" value="Type1_Cytokine_Rcpt_Type2"/>
</dbReference>
<keyword evidence="3 10" id="KW-0812">Transmembrane</keyword>
<accession>A0AAD5ADG8</accession>
<evidence type="ECO:0000256" key="2">
    <source>
        <dbReference type="ARBA" id="ARBA00008921"/>
    </source>
</evidence>
<comment type="caution">
    <text evidence="12">The sequence shown here is derived from an EMBL/GenBank/DDBJ whole genome shotgun (WGS) entry which is preliminary data.</text>
</comment>
<evidence type="ECO:0000256" key="7">
    <source>
        <dbReference type="ARBA" id="ARBA00023136"/>
    </source>
</evidence>
<protein>
    <submittedName>
        <fullName evidence="12">Interleukin-6 receptor subunit beta-like</fullName>
    </submittedName>
</protein>
<evidence type="ECO:0000256" key="9">
    <source>
        <dbReference type="ARBA" id="ARBA00023180"/>
    </source>
</evidence>
<evidence type="ECO:0000256" key="6">
    <source>
        <dbReference type="ARBA" id="ARBA00022989"/>
    </source>
</evidence>
<feature type="non-terminal residue" evidence="12">
    <location>
        <position position="1"/>
    </location>
</feature>
<keyword evidence="13" id="KW-1185">Reference proteome</keyword>
<evidence type="ECO:0000256" key="8">
    <source>
        <dbReference type="ARBA" id="ARBA00023170"/>
    </source>
</evidence>
<name>A0AAD5ADG8_SILAS</name>
<keyword evidence="8 12" id="KW-0675">Receptor</keyword>
<dbReference type="GO" id="GO:0005886">
    <property type="term" value="C:plasma membrane"/>
    <property type="evidence" value="ECO:0007669"/>
    <property type="project" value="UniProtKB-ARBA"/>
</dbReference>
<dbReference type="CDD" id="cd00063">
    <property type="entry name" value="FN3"/>
    <property type="match status" value="2"/>
</dbReference>
<dbReference type="InterPro" id="IPR003961">
    <property type="entry name" value="FN3_dom"/>
</dbReference>
<dbReference type="Gene3D" id="2.60.40.10">
    <property type="entry name" value="Immunoglobulins"/>
    <property type="match status" value="5"/>
</dbReference>
<keyword evidence="6 10" id="KW-1133">Transmembrane helix</keyword>
<dbReference type="SUPFAM" id="SSF49265">
    <property type="entry name" value="Fibronectin type III"/>
    <property type="match status" value="3"/>
</dbReference>
<keyword evidence="9" id="KW-0325">Glycoprotein</keyword>
<dbReference type="InterPro" id="IPR036116">
    <property type="entry name" value="FN3_sf"/>
</dbReference>
<evidence type="ECO:0000256" key="5">
    <source>
        <dbReference type="ARBA" id="ARBA00022737"/>
    </source>
</evidence>
<dbReference type="Proteomes" id="UP001205998">
    <property type="component" value="Unassembled WGS sequence"/>
</dbReference>
<keyword evidence="7 10" id="KW-0472">Membrane</keyword>
<comment type="similarity">
    <text evidence="2">Belongs to the type I cytokine receptor family. Type 2 subfamily.</text>
</comment>
<reference evidence="12" key="1">
    <citation type="submission" date="2018-07" db="EMBL/GenBank/DDBJ databases">
        <title>Comparative genomics of catfishes provides insights into carnivory and benthic adaptation.</title>
        <authorList>
            <person name="Zhang Y."/>
            <person name="Wang D."/>
            <person name="Peng Z."/>
            <person name="Zheng S."/>
            <person name="Shao F."/>
            <person name="Tao W."/>
        </authorList>
    </citation>
    <scope>NUCLEOTIDE SEQUENCE</scope>
    <source>
        <strain evidence="12">Chongqing</strain>
    </source>
</reference>
<keyword evidence="5" id="KW-0677">Repeat</keyword>
<dbReference type="AlphaFoldDB" id="A0AAD5ADG8"/>
<keyword evidence="4" id="KW-0732">Signal</keyword>
<evidence type="ECO:0000259" key="11">
    <source>
        <dbReference type="PROSITE" id="PS50853"/>
    </source>
</evidence>
<feature type="transmembrane region" description="Helical" evidence="10">
    <location>
        <begin position="578"/>
        <end position="598"/>
    </location>
</feature>